<sequence length="63" mass="7044">MCSVRHGHGTMIIGKAKCNVHDETLFTAINFLKSLEAGHRYLNGNSVPEPHNTKEFQQTPEAH</sequence>
<dbReference type="OrthoDB" id="10366058at2759"/>
<gene>
    <name evidence="2" type="ORF">BOTNAR_0129g00180</name>
</gene>
<feature type="region of interest" description="Disordered" evidence="1">
    <location>
        <begin position="42"/>
        <end position="63"/>
    </location>
</feature>
<reference evidence="2 3" key="1">
    <citation type="submission" date="2017-12" db="EMBL/GenBank/DDBJ databases">
        <title>Comparative genomics of Botrytis spp.</title>
        <authorList>
            <person name="Valero-Jimenez C.A."/>
            <person name="Tapia P."/>
            <person name="Veloso J."/>
            <person name="Silva-Moreno E."/>
            <person name="Staats M."/>
            <person name="Valdes J.H."/>
            <person name="Van Kan J.A.L."/>
        </authorList>
    </citation>
    <scope>NUCLEOTIDE SEQUENCE [LARGE SCALE GENOMIC DNA]</scope>
    <source>
        <strain evidence="2 3">MUCL2120</strain>
    </source>
</reference>
<name>A0A4Z1IXV8_9HELO</name>
<accession>A0A4Z1IXV8</accession>
<organism evidence="2 3">
    <name type="scientific">Botryotinia narcissicola</name>
    <dbReference type="NCBI Taxonomy" id="278944"/>
    <lineage>
        <taxon>Eukaryota</taxon>
        <taxon>Fungi</taxon>
        <taxon>Dikarya</taxon>
        <taxon>Ascomycota</taxon>
        <taxon>Pezizomycotina</taxon>
        <taxon>Leotiomycetes</taxon>
        <taxon>Helotiales</taxon>
        <taxon>Sclerotiniaceae</taxon>
        <taxon>Botryotinia</taxon>
    </lineage>
</organism>
<evidence type="ECO:0000256" key="1">
    <source>
        <dbReference type="SAM" id="MobiDB-lite"/>
    </source>
</evidence>
<comment type="caution">
    <text evidence="2">The sequence shown here is derived from an EMBL/GenBank/DDBJ whole genome shotgun (WGS) entry which is preliminary data.</text>
</comment>
<dbReference type="AlphaFoldDB" id="A0A4Z1IXV8"/>
<proteinExistence type="predicted"/>
<dbReference type="Proteomes" id="UP000297452">
    <property type="component" value="Unassembled WGS sequence"/>
</dbReference>
<evidence type="ECO:0000313" key="3">
    <source>
        <dbReference type="Proteomes" id="UP000297452"/>
    </source>
</evidence>
<protein>
    <submittedName>
        <fullName evidence="2">Uncharacterized protein</fullName>
    </submittedName>
</protein>
<keyword evidence="3" id="KW-1185">Reference proteome</keyword>
<evidence type="ECO:0000313" key="2">
    <source>
        <dbReference type="EMBL" id="TGO61407.1"/>
    </source>
</evidence>
<dbReference type="EMBL" id="PQXJ01000129">
    <property type="protein sequence ID" value="TGO61407.1"/>
    <property type="molecule type" value="Genomic_DNA"/>
</dbReference>